<dbReference type="RefSeq" id="WP_144613822.1">
    <property type="nucleotide sequence ID" value="NZ_CP042161.1"/>
</dbReference>
<dbReference type="Pfam" id="PF04313">
    <property type="entry name" value="HSDR_N"/>
    <property type="match status" value="1"/>
</dbReference>
<keyword evidence="3" id="KW-0378">Hydrolase</keyword>
<protein>
    <submittedName>
        <fullName evidence="3">Endonuclease</fullName>
    </submittedName>
</protein>
<keyword evidence="3" id="KW-0540">Nuclease</keyword>
<dbReference type="AlphaFoldDB" id="A0A517I2W5"/>
<reference evidence="3 4" key="1">
    <citation type="submission" date="2019-07" db="EMBL/GenBank/DDBJ databases">
        <title>Characterization of Brevibacillus brevis HK544, as a potential biocontrol agent.</title>
        <authorList>
            <person name="Kim H."/>
        </authorList>
    </citation>
    <scope>NUCLEOTIDE SEQUENCE [LARGE SCALE GENOMIC DNA]</scope>
    <source>
        <strain evidence="3 4">HK544</strain>
    </source>
</reference>
<proteinExistence type="predicted"/>
<gene>
    <name evidence="3" type="ORF">FPS98_04175</name>
</gene>
<feature type="region of interest" description="Disordered" evidence="1">
    <location>
        <begin position="246"/>
        <end position="269"/>
    </location>
</feature>
<name>A0A517I2W5_BREBE</name>
<feature type="domain" description="Restriction endonuclease type I HsdR N-terminal" evidence="2">
    <location>
        <begin position="63"/>
        <end position="127"/>
    </location>
</feature>
<dbReference type="Proteomes" id="UP000317713">
    <property type="component" value="Chromosome"/>
</dbReference>
<dbReference type="EMBL" id="CP042161">
    <property type="protein sequence ID" value="QDS33242.1"/>
    <property type="molecule type" value="Genomic_DNA"/>
</dbReference>
<dbReference type="InterPro" id="IPR007409">
    <property type="entry name" value="Restrct_endonuc_type1_HsdR_N"/>
</dbReference>
<dbReference type="PIRSF" id="PIRSF035009">
    <property type="entry name" value="UCP035009_HSDR_N"/>
    <property type="match status" value="1"/>
</dbReference>
<sequence>MENFIEKIKSLSLRVSKIKDNIGSEEATKTSIIMPFIQNLGYDIFNPEEFVPEYTADVGIKKGEKVDYAIMKDGVPVILIEAKPVNEKLEKHDSQLFRYFSVTKAKFAILTNGIIYRFYSDLDEQNKMDSVPFFELNILDIKDHQISELSKFRRENFDIDSILNAASELKYTKEIVQFFQAQWENPSDELISMILSEIYPSKKTKQVIDKFNPLIKRSMKQFINDAINDKLKAALANTKEEESQISIVSESQQEAAASEEKEEQKPVTTEEEIEGYVTVKFLVKDTVDSGRVYYRDNLSYFNVLLDDNIRKWICRLHLNGTNKFIQFNDEQKTMIPITSVMDISEHKEKLIDVIKKFVA</sequence>
<dbReference type="GO" id="GO:0004519">
    <property type="term" value="F:endonuclease activity"/>
    <property type="evidence" value="ECO:0007669"/>
    <property type="project" value="UniProtKB-KW"/>
</dbReference>
<evidence type="ECO:0000259" key="2">
    <source>
        <dbReference type="Pfam" id="PF04313"/>
    </source>
</evidence>
<feature type="compositionally biased region" description="Low complexity" evidence="1">
    <location>
        <begin position="246"/>
        <end position="256"/>
    </location>
</feature>
<evidence type="ECO:0000313" key="3">
    <source>
        <dbReference type="EMBL" id="QDS33242.1"/>
    </source>
</evidence>
<keyword evidence="3" id="KW-0255">Endonuclease</keyword>
<organism evidence="3 4">
    <name type="scientific">Brevibacillus brevis</name>
    <name type="common">Bacillus brevis</name>
    <dbReference type="NCBI Taxonomy" id="1393"/>
    <lineage>
        <taxon>Bacteria</taxon>
        <taxon>Bacillati</taxon>
        <taxon>Bacillota</taxon>
        <taxon>Bacilli</taxon>
        <taxon>Bacillales</taxon>
        <taxon>Paenibacillaceae</taxon>
        <taxon>Brevibacillus</taxon>
    </lineage>
</organism>
<dbReference type="Gene3D" id="3.90.1570.30">
    <property type="match status" value="1"/>
</dbReference>
<evidence type="ECO:0000313" key="4">
    <source>
        <dbReference type="Proteomes" id="UP000317713"/>
    </source>
</evidence>
<dbReference type="InterPro" id="IPR017035">
    <property type="entry name" value="UCP035009_HsdR_All3000-type"/>
</dbReference>
<evidence type="ECO:0000256" key="1">
    <source>
        <dbReference type="SAM" id="MobiDB-lite"/>
    </source>
</evidence>
<accession>A0A517I2W5</accession>